<feature type="coiled-coil region" evidence="1">
    <location>
        <begin position="280"/>
        <end position="359"/>
    </location>
</feature>
<dbReference type="Gene3D" id="3.90.1150.80">
    <property type="match status" value="1"/>
</dbReference>
<dbReference type="InterPro" id="IPR040349">
    <property type="entry name" value="Csm1/Pcs1"/>
</dbReference>
<evidence type="ECO:0000313" key="5">
    <source>
        <dbReference type="Proteomes" id="UP001139887"/>
    </source>
</evidence>
<dbReference type="PANTHER" id="PTHR28006:SF1">
    <property type="entry name" value="MONOPOLIN COMPLEX SUBUNIT CSM1"/>
    <property type="match status" value="1"/>
</dbReference>
<reference evidence="4" key="1">
    <citation type="submission" date="2022-07" db="EMBL/GenBank/DDBJ databases">
        <title>Phylogenomic reconstructions and comparative analyses of Kickxellomycotina fungi.</title>
        <authorList>
            <person name="Reynolds N.K."/>
            <person name="Stajich J.E."/>
            <person name="Barry K."/>
            <person name="Grigoriev I.V."/>
            <person name="Crous P."/>
            <person name="Smith M.E."/>
        </authorList>
    </citation>
    <scope>NUCLEOTIDE SEQUENCE</scope>
    <source>
        <strain evidence="4">NRRL 1566</strain>
    </source>
</reference>
<feature type="compositionally biased region" description="Low complexity" evidence="2">
    <location>
        <begin position="208"/>
        <end position="222"/>
    </location>
</feature>
<feature type="compositionally biased region" description="Low complexity" evidence="2">
    <location>
        <begin position="72"/>
        <end position="86"/>
    </location>
</feature>
<feature type="compositionally biased region" description="Low complexity" evidence="2">
    <location>
        <begin position="10"/>
        <end position="20"/>
    </location>
</feature>
<feature type="region of interest" description="Disordered" evidence="2">
    <location>
        <begin position="1"/>
        <end position="256"/>
    </location>
</feature>
<dbReference type="GO" id="GO:0034506">
    <property type="term" value="C:chromosome, centromeric core domain"/>
    <property type="evidence" value="ECO:0007669"/>
    <property type="project" value="TreeGrafter"/>
</dbReference>
<dbReference type="GO" id="GO:1990644">
    <property type="term" value="F:microtubule site clamp"/>
    <property type="evidence" value="ECO:0007669"/>
    <property type="project" value="TreeGrafter"/>
</dbReference>
<dbReference type="Proteomes" id="UP001139887">
    <property type="component" value="Unassembled WGS sequence"/>
</dbReference>
<evidence type="ECO:0000256" key="1">
    <source>
        <dbReference type="SAM" id="Coils"/>
    </source>
</evidence>
<evidence type="ECO:0000259" key="3">
    <source>
        <dbReference type="Pfam" id="PF12539"/>
    </source>
</evidence>
<evidence type="ECO:0000313" key="4">
    <source>
        <dbReference type="EMBL" id="KAJ2847417.1"/>
    </source>
</evidence>
<proteinExistence type="predicted"/>
<dbReference type="InterPro" id="IPR020981">
    <property type="entry name" value="Csm1/Pcs1_C"/>
</dbReference>
<dbReference type="GO" id="GO:0072686">
    <property type="term" value="C:mitotic spindle"/>
    <property type="evidence" value="ECO:0007669"/>
    <property type="project" value="TreeGrafter"/>
</dbReference>
<organism evidence="4 5">
    <name type="scientific">Coemansia brasiliensis</name>
    <dbReference type="NCBI Taxonomy" id="2650707"/>
    <lineage>
        <taxon>Eukaryota</taxon>
        <taxon>Fungi</taxon>
        <taxon>Fungi incertae sedis</taxon>
        <taxon>Zoopagomycota</taxon>
        <taxon>Kickxellomycotina</taxon>
        <taxon>Kickxellomycetes</taxon>
        <taxon>Kickxellales</taxon>
        <taxon>Kickxellaceae</taxon>
        <taxon>Coemansia</taxon>
    </lineage>
</organism>
<comment type="caution">
    <text evidence="4">The sequence shown here is derived from an EMBL/GenBank/DDBJ whole genome shotgun (WGS) entry which is preliminary data.</text>
</comment>
<dbReference type="GO" id="GO:0033551">
    <property type="term" value="C:monopolin complex"/>
    <property type="evidence" value="ECO:0007669"/>
    <property type="project" value="InterPro"/>
</dbReference>
<protein>
    <recommendedName>
        <fullName evidence="3">Monopolin complex subunit Csm1/Pcs1 C-terminal domain-containing protein</fullName>
    </recommendedName>
</protein>
<dbReference type="OrthoDB" id="2431049at2759"/>
<keyword evidence="5" id="KW-1185">Reference proteome</keyword>
<dbReference type="GO" id="GO:0051315">
    <property type="term" value="P:attachment of mitotic spindle microtubules to kinetochore"/>
    <property type="evidence" value="ECO:0007669"/>
    <property type="project" value="TreeGrafter"/>
</dbReference>
<sequence>MPPRKSRRTAAVAAQSAIAADIEDERQAPSKSRRGRKPGPKSNEPLSTPVRRKQESTAPPDTIGAVRRRRSTTTAAKKATPKTRSSPRNSRGRKAAAQSPAAVQDSDNGVGSESEAAEHDLGLEELSLSDDAIPETPTRRPGRPKKTTPASKEYPVVEIDSSPAQRGRKRKTSAEPDAPSEELDISNPPAKRGRARKPQPATAATPKSTRGSRSSASQSSSTFADIVSPSRFEKSRTQIQPARSVEIPAHSDDGGDWRAKYEELLQLRQSQPEKEYEEFRKKAQERFDAAEDVIKSLRKEVANLKRKGAQIKTDDIEANVRKALEKDFEKQKALLRQQVETLTQDLAAKEQAVERLEKHRRLTETSTDYNLRQKLHVMQEVTGLVIDDLVAEDDGLSYVCRQAGPAASVRYVLTAFDDMPTDFQYTPFGDATALAALPEYLREPISFERTAAHMFHWRLCNHLHQSADLNGT</sequence>
<dbReference type="Pfam" id="PF12539">
    <property type="entry name" value="Csm1"/>
    <property type="match status" value="1"/>
</dbReference>
<dbReference type="GO" id="GO:0005730">
    <property type="term" value="C:nucleolus"/>
    <property type="evidence" value="ECO:0007669"/>
    <property type="project" value="TreeGrafter"/>
</dbReference>
<keyword evidence="1" id="KW-0175">Coiled coil</keyword>
<gene>
    <name evidence="4" type="ORF">IWW36_003862</name>
</gene>
<dbReference type="PANTHER" id="PTHR28006">
    <property type="entry name" value="MONOPOLIN COMPLEX SUBUNIT CSM1"/>
    <property type="match status" value="1"/>
</dbReference>
<accession>A0A9W8I4E3</accession>
<feature type="domain" description="Monopolin complex subunit Csm1/Pcs1 C-terminal" evidence="3">
    <location>
        <begin position="375"/>
        <end position="449"/>
    </location>
</feature>
<dbReference type="CDD" id="cd23787">
    <property type="entry name" value="RWD_CSM1"/>
    <property type="match status" value="1"/>
</dbReference>
<dbReference type="GO" id="GO:0045144">
    <property type="term" value="P:meiotic sister chromatid segregation"/>
    <property type="evidence" value="ECO:0007669"/>
    <property type="project" value="TreeGrafter"/>
</dbReference>
<dbReference type="AlphaFoldDB" id="A0A9W8I4E3"/>
<evidence type="ECO:0000256" key="2">
    <source>
        <dbReference type="SAM" id="MobiDB-lite"/>
    </source>
</evidence>
<dbReference type="InterPro" id="IPR038608">
    <property type="entry name" value="Csm1/Pcs1_C_sf"/>
</dbReference>
<dbReference type="EMBL" id="JANBUW010000321">
    <property type="protein sequence ID" value="KAJ2847417.1"/>
    <property type="molecule type" value="Genomic_DNA"/>
</dbReference>
<name>A0A9W8I4E3_9FUNG</name>